<dbReference type="InterPro" id="IPR050750">
    <property type="entry name" value="C5-MTase"/>
</dbReference>
<dbReference type="EMBL" id="CP124755">
    <property type="protein sequence ID" value="WGZ90888.1"/>
    <property type="molecule type" value="Genomic_DNA"/>
</dbReference>
<feature type="active site" evidence="6">
    <location>
        <position position="83"/>
    </location>
</feature>
<dbReference type="Pfam" id="PF00145">
    <property type="entry name" value="DNA_methylase"/>
    <property type="match status" value="1"/>
</dbReference>
<dbReference type="SUPFAM" id="SSF53335">
    <property type="entry name" value="S-adenosyl-L-methionine-dependent methyltransferases"/>
    <property type="match status" value="1"/>
</dbReference>
<dbReference type="Gene3D" id="3.40.50.150">
    <property type="entry name" value="Vaccinia Virus protein VP39"/>
    <property type="match status" value="1"/>
</dbReference>
<protein>
    <recommendedName>
        <fullName evidence="8">Cytosine-specific methyltransferase</fullName>
        <ecNumber evidence="8">2.1.1.37</ecNumber>
    </recommendedName>
</protein>
<dbReference type="GO" id="GO:0032259">
    <property type="term" value="P:methylation"/>
    <property type="evidence" value="ECO:0007669"/>
    <property type="project" value="UniProtKB-KW"/>
</dbReference>
<keyword evidence="3 6" id="KW-0949">S-adenosyl-L-methionine</keyword>
<evidence type="ECO:0000256" key="3">
    <source>
        <dbReference type="ARBA" id="ARBA00022691"/>
    </source>
</evidence>
<organism evidence="9">
    <name type="scientific">Candidatus Thiocaldithrix dubininis</name>
    <dbReference type="NCBI Taxonomy" id="3080823"/>
    <lineage>
        <taxon>Bacteria</taxon>
        <taxon>Pseudomonadati</taxon>
        <taxon>Pseudomonadota</taxon>
        <taxon>Gammaproteobacteria</taxon>
        <taxon>Thiotrichales</taxon>
        <taxon>Thiotrichaceae</taxon>
        <taxon>Candidatus Thiocaldithrix</taxon>
    </lineage>
</organism>
<evidence type="ECO:0000256" key="8">
    <source>
        <dbReference type="RuleBase" id="RU000417"/>
    </source>
</evidence>
<dbReference type="InterPro" id="IPR029063">
    <property type="entry name" value="SAM-dependent_MTases_sf"/>
</dbReference>
<dbReference type="CDD" id="cd00315">
    <property type="entry name" value="Cyt_C5_DNA_methylase"/>
    <property type="match status" value="1"/>
</dbReference>
<dbReference type="REBASE" id="965895">
    <property type="entry name" value="M.TduGKL01ORF115P"/>
</dbReference>
<dbReference type="NCBIfam" id="TIGR00675">
    <property type="entry name" value="dcm"/>
    <property type="match status" value="1"/>
</dbReference>
<comment type="similarity">
    <text evidence="6 7">Belongs to the class I-like SAM-binding methyltransferase superfamily. C5-methyltransferase family.</text>
</comment>
<dbReference type="EC" id="2.1.1.37" evidence="8"/>
<reference evidence="9" key="2">
    <citation type="submission" date="2023-04" db="EMBL/GenBank/DDBJ databases">
        <authorList>
            <person name="Beletskiy A.V."/>
            <person name="Mardanov A.V."/>
            <person name="Ravin N.V."/>
        </authorList>
    </citation>
    <scope>NUCLEOTIDE SEQUENCE</scope>
    <source>
        <strain evidence="9">GKL-01</strain>
    </source>
</reference>
<dbReference type="PRINTS" id="PR00105">
    <property type="entry name" value="C5METTRFRASE"/>
</dbReference>
<dbReference type="Proteomes" id="UP001300672">
    <property type="component" value="Chromosome"/>
</dbReference>
<comment type="catalytic activity">
    <reaction evidence="5 8">
        <text>a 2'-deoxycytidine in DNA + S-adenosyl-L-methionine = a 5-methyl-2'-deoxycytidine in DNA + S-adenosyl-L-homocysteine + H(+)</text>
        <dbReference type="Rhea" id="RHEA:13681"/>
        <dbReference type="Rhea" id="RHEA-COMP:11369"/>
        <dbReference type="Rhea" id="RHEA-COMP:11370"/>
        <dbReference type="ChEBI" id="CHEBI:15378"/>
        <dbReference type="ChEBI" id="CHEBI:57856"/>
        <dbReference type="ChEBI" id="CHEBI:59789"/>
        <dbReference type="ChEBI" id="CHEBI:85452"/>
        <dbReference type="ChEBI" id="CHEBI:85454"/>
        <dbReference type="EC" id="2.1.1.37"/>
    </reaction>
</comment>
<dbReference type="InterPro" id="IPR001525">
    <property type="entry name" value="C5_MeTfrase"/>
</dbReference>
<dbReference type="PROSITE" id="PS00094">
    <property type="entry name" value="C5_MTASE_1"/>
    <property type="match status" value="1"/>
</dbReference>
<keyword evidence="2 6" id="KW-0808">Transferase</keyword>
<evidence type="ECO:0000256" key="2">
    <source>
        <dbReference type="ARBA" id="ARBA00022679"/>
    </source>
</evidence>
<dbReference type="PROSITE" id="PS51679">
    <property type="entry name" value="SAM_MT_C5"/>
    <property type="match status" value="1"/>
</dbReference>
<evidence type="ECO:0000256" key="4">
    <source>
        <dbReference type="ARBA" id="ARBA00022747"/>
    </source>
</evidence>
<dbReference type="GO" id="GO:0009307">
    <property type="term" value="P:DNA restriction-modification system"/>
    <property type="evidence" value="ECO:0007669"/>
    <property type="project" value="UniProtKB-KW"/>
</dbReference>
<sequence length="477" mass="53868">MSTKQHLRFIDLFAGMGGFRLGFEQACAKTGYTAQCVFTSEIKSHAITVYQDNFPNSELHGDITQIHAQDIPDFDVLLAGFPCQAFSCAGKRYGFADTRGTLFFEIERILQEKKPAAFILENVEGLVGHDKKPNSNAKLGRTLSIILEKLQQLGYQVTWQVLDAQHFGLAQSRKRIFIVGHLKQAIDLKNFSRENQCLNDILQQGQACMDNKLSRLLLENYSLAELYGKSVKDKRGGNNNIHSWELGLKGKISTEQKRLLNLILLYRRNKKWAEQKGIQWMDGMPLTLAEIKTFYQHPELYTMLQDLVAKNYLKFEHPKDVVLVQENGKSKQVRMPRTDIEKGYNIVAGKLSYEISKILDPNGIAPTLVATDLDRVVVPDTMSNGLRTLTLIEQCRLFGFPDDFKLNIKPTLAHDLFGNTVPVKVVTAVATLLIRSAFADKITQQNPKPLRTKSFSTVNNTHYLNSPTSAFQYLGPP</sequence>
<dbReference type="Gene3D" id="3.90.120.10">
    <property type="entry name" value="DNA Methylase, subunit A, domain 2"/>
    <property type="match status" value="1"/>
</dbReference>
<dbReference type="AlphaFoldDB" id="A0AA95KKE7"/>
<keyword evidence="4" id="KW-0680">Restriction system</keyword>
<gene>
    <name evidence="9" type="primary">dcm</name>
    <name evidence="9" type="ORF">QJT80_00115</name>
</gene>
<dbReference type="PANTHER" id="PTHR46098">
    <property type="entry name" value="TRNA (CYTOSINE(38)-C(5))-METHYLTRANSFERASE"/>
    <property type="match status" value="1"/>
</dbReference>
<dbReference type="GO" id="GO:0003886">
    <property type="term" value="F:DNA (cytosine-5-)-methyltransferase activity"/>
    <property type="evidence" value="ECO:0007669"/>
    <property type="project" value="UniProtKB-EC"/>
</dbReference>
<dbReference type="InterPro" id="IPR018117">
    <property type="entry name" value="C5_DNA_meth_AS"/>
</dbReference>
<accession>A0AA95KKE7</accession>
<dbReference type="KEGG" id="tdu:QJT80_00115"/>
<name>A0AA95KKE7_9GAMM</name>
<proteinExistence type="inferred from homology"/>
<dbReference type="PANTHER" id="PTHR46098:SF1">
    <property type="entry name" value="TRNA (CYTOSINE(38)-C(5))-METHYLTRANSFERASE"/>
    <property type="match status" value="1"/>
</dbReference>
<keyword evidence="1 6" id="KW-0489">Methyltransferase</keyword>
<evidence type="ECO:0000313" key="9">
    <source>
        <dbReference type="EMBL" id="WGZ90888.1"/>
    </source>
</evidence>
<evidence type="ECO:0000256" key="5">
    <source>
        <dbReference type="ARBA" id="ARBA00047422"/>
    </source>
</evidence>
<evidence type="ECO:0000256" key="1">
    <source>
        <dbReference type="ARBA" id="ARBA00022603"/>
    </source>
</evidence>
<evidence type="ECO:0000256" key="6">
    <source>
        <dbReference type="PROSITE-ProRule" id="PRU01016"/>
    </source>
</evidence>
<evidence type="ECO:0000256" key="7">
    <source>
        <dbReference type="RuleBase" id="RU000416"/>
    </source>
</evidence>
<reference evidence="9" key="1">
    <citation type="journal article" date="2023" name="Int. J. Mol. Sci.">
        <title>Metagenomics Revealed a New Genus 'Candidatus Thiocaldithrix dubininis' gen. nov., sp. nov. and a New Species 'Candidatus Thiothrix putei' sp. nov. in the Family Thiotrichaceae, Some Members of Which Have Traits of Both Na+- and H+-Motive Energetics.</title>
        <authorList>
            <person name="Ravin N.V."/>
            <person name="Muntyan M.S."/>
            <person name="Smolyakov D.D."/>
            <person name="Rudenko T.S."/>
            <person name="Beletsky A.V."/>
            <person name="Mardanov A.V."/>
            <person name="Grabovich M.Y."/>
        </authorList>
    </citation>
    <scope>NUCLEOTIDE SEQUENCE</scope>
    <source>
        <strain evidence="9">GKL-01</strain>
    </source>
</reference>